<accession>A0A0G1UCX4</accession>
<sequence length="83" mass="9099">MSTKRKIDSLFLAAGAVIFAAAAVVLVFKQDLFNQTDKMVQTENTSVEAKYESVNDLVQELRQTEDDGGESELSELEKEASGL</sequence>
<comment type="caution">
    <text evidence="2">The sequence shown here is derived from an EMBL/GenBank/DDBJ whole genome shotgun (WGS) entry which is preliminary data.</text>
</comment>
<feature type="region of interest" description="Disordered" evidence="1">
    <location>
        <begin position="64"/>
        <end position="83"/>
    </location>
</feature>
<protein>
    <submittedName>
        <fullName evidence="2">Uncharacterized protein</fullName>
    </submittedName>
</protein>
<evidence type="ECO:0000313" key="3">
    <source>
        <dbReference type="Proteomes" id="UP000034502"/>
    </source>
</evidence>
<reference evidence="2 3" key="1">
    <citation type="journal article" date="2015" name="Nature">
        <title>rRNA introns, odd ribosomes, and small enigmatic genomes across a large radiation of phyla.</title>
        <authorList>
            <person name="Brown C.T."/>
            <person name="Hug L.A."/>
            <person name="Thomas B.C."/>
            <person name="Sharon I."/>
            <person name="Castelle C.J."/>
            <person name="Singh A."/>
            <person name="Wilkins M.J."/>
            <person name="Williams K.H."/>
            <person name="Banfield J.F."/>
        </authorList>
    </citation>
    <scope>NUCLEOTIDE SEQUENCE [LARGE SCALE GENOMIC DNA]</scope>
</reference>
<dbReference type="EMBL" id="LCNU01000015">
    <property type="protein sequence ID" value="KKU63973.1"/>
    <property type="molecule type" value="Genomic_DNA"/>
</dbReference>
<gene>
    <name evidence="2" type="ORF">UX86_C0015G0063</name>
</gene>
<organism evidence="2 3">
    <name type="scientific">Candidatus Amesbacteria bacterium GW2011_GWC1_47_15</name>
    <dbReference type="NCBI Taxonomy" id="1618364"/>
    <lineage>
        <taxon>Bacteria</taxon>
        <taxon>Candidatus Amesiibacteriota</taxon>
    </lineage>
</organism>
<evidence type="ECO:0000313" key="2">
    <source>
        <dbReference type="EMBL" id="KKU63973.1"/>
    </source>
</evidence>
<dbReference type="Proteomes" id="UP000034502">
    <property type="component" value="Unassembled WGS sequence"/>
</dbReference>
<dbReference type="STRING" id="1618364.UX86_C0015G0063"/>
<name>A0A0G1UCX4_9BACT</name>
<proteinExistence type="predicted"/>
<dbReference type="AlphaFoldDB" id="A0A0G1UCX4"/>
<evidence type="ECO:0000256" key="1">
    <source>
        <dbReference type="SAM" id="MobiDB-lite"/>
    </source>
</evidence>